<dbReference type="Proteomes" id="UP000694892">
    <property type="component" value="Chromosome 6S"/>
</dbReference>
<protein>
    <submittedName>
        <fullName evidence="1">Uncharacterized protein</fullName>
    </submittedName>
</protein>
<sequence length="186" mass="19475">MFCSIPSPQHVSLSPQNLLSSLSVPEFISLPSASLLTACHLSLSLPTAFPSLQPLCRQPVTSDFLSPQRFLPSAFPSLSLSLPSASLPAACHLNLSLPTAFLSPQPLPPLSLSVGSLSVPSAFLSLQRFSPRSVSVPSASLPIAVYSPLPVQMLCLARPYLAPGLLCVLTSGSLLPGTSSGARKMW</sequence>
<reference evidence="2" key="1">
    <citation type="journal article" date="2016" name="Nature">
        <title>Genome evolution in the allotetraploid frog Xenopus laevis.</title>
        <authorList>
            <person name="Session A.M."/>
            <person name="Uno Y."/>
            <person name="Kwon T."/>
            <person name="Chapman J.A."/>
            <person name="Toyoda A."/>
            <person name="Takahashi S."/>
            <person name="Fukui A."/>
            <person name="Hikosaka A."/>
            <person name="Suzuki A."/>
            <person name="Kondo M."/>
            <person name="van Heeringen S.J."/>
            <person name="Quigley I."/>
            <person name="Heinz S."/>
            <person name="Ogino H."/>
            <person name="Ochi H."/>
            <person name="Hellsten U."/>
            <person name="Lyons J.B."/>
            <person name="Simakov O."/>
            <person name="Putnam N."/>
            <person name="Stites J."/>
            <person name="Kuroki Y."/>
            <person name="Tanaka T."/>
            <person name="Michiue T."/>
            <person name="Watanabe M."/>
            <person name="Bogdanovic O."/>
            <person name="Lister R."/>
            <person name="Georgiou G."/>
            <person name="Paranjpe S.S."/>
            <person name="van Kruijsbergen I."/>
            <person name="Shu S."/>
            <person name="Carlson J."/>
            <person name="Kinoshita T."/>
            <person name="Ohta Y."/>
            <person name="Mawaribuchi S."/>
            <person name="Jenkins J."/>
            <person name="Grimwood J."/>
            <person name="Schmutz J."/>
            <person name="Mitros T."/>
            <person name="Mozaffari S.V."/>
            <person name="Suzuki Y."/>
            <person name="Haramoto Y."/>
            <person name="Yamamoto T.S."/>
            <person name="Takagi C."/>
            <person name="Heald R."/>
            <person name="Miller K."/>
            <person name="Haudenschild C."/>
            <person name="Kitzman J."/>
            <person name="Nakayama T."/>
            <person name="Izutsu Y."/>
            <person name="Robert J."/>
            <person name="Fortriede J."/>
            <person name="Burns K."/>
            <person name="Lotay V."/>
            <person name="Karimi K."/>
            <person name="Yasuoka Y."/>
            <person name="Dichmann D.S."/>
            <person name="Flajnik M.F."/>
            <person name="Houston D.W."/>
            <person name="Shendure J."/>
            <person name="DuPasquier L."/>
            <person name="Vize P.D."/>
            <person name="Zorn A.M."/>
            <person name="Ito M."/>
            <person name="Marcotte E.M."/>
            <person name="Wallingford J.B."/>
            <person name="Ito Y."/>
            <person name="Asashima M."/>
            <person name="Ueno N."/>
            <person name="Matsuda Y."/>
            <person name="Veenstra G.J."/>
            <person name="Fujiyama A."/>
            <person name="Harland R.M."/>
            <person name="Taira M."/>
            <person name="Rokhsar D.S."/>
        </authorList>
    </citation>
    <scope>NUCLEOTIDE SEQUENCE [LARGE SCALE GENOMIC DNA]</scope>
    <source>
        <strain evidence="2">J</strain>
    </source>
</reference>
<name>A0A974CJP6_XENLA</name>
<proteinExistence type="predicted"/>
<organism evidence="1 2">
    <name type="scientific">Xenopus laevis</name>
    <name type="common">African clawed frog</name>
    <dbReference type="NCBI Taxonomy" id="8355"/>
    <lineage>
        <taxon>Eukaryota</taxon>
        <taxon>Metazoa</taxon>
        <taxon>Chordata</taxon>
        <taxon>Craniata</taxon>
        <taxon>Vertebrata</taxon>
        <taxon>Euteleostomi</taxon>
        <taxon>Amphibia</taxon>
        <taxon>Batrachia</taxon>
        <taxon>Anura</taxon>
        <taxon>Pipoidea</taxon>
        <taxon>Pipidae</taxon>
        <taxon>Xenopodinae</taxon>
        <taxon>Xenopus</taxon>
        <taxon>Xenopus</taxon>
    </lineage>
</organism>
<evidence type="ECO:0000313" key="1">
    <source>
        <dbReference type="EMBL" id="OCT74353.1"/>
    </source>
</evidence>
<gene>
    <name evidence="1" type="ORF">XELAEV_18033322mg</name>
</gene>
<evidence type="ECO:0000313" key="2">
    <source>
        <dbReference type="Proteomes" id="UP000694892"/>
    </source>
</evidence>
<dbReference type="AlphaFoldDB" id="A0A974CJP6"/>
<dbReference type="EMBL" id="CM004477">
    <property type="protein sequence ID" value="OCT74353.1"/>
    <property type="molecule type" value="Genomic_DNA"/>
</dbReference>
<accession>A0A974CJP6</accession>